<dbReference type="Pfam" id="PF00196">
    <property type="entry name" value="GerE"/>
    <property type="match status" value="1"/>
</dbReference>
<sequence>MNPLPVHPEMSFSSYIHRREMEIHAQQLELAAVRAATAELTAAYAAHQGSRGSAGLERLNGVHEVRARLTELSRRATEELLAFMPGGALSQDALDASRPLDERSLESGVRLKTVFLDSVVNDRATTEYARWLSTLGGEVRTLPVLPLRMLVADRTTAVLPIDPEDSRQGAVIVHATGVVAALLALFDMAWERAVPLDGSRAPHADAPSRQELTLLNLLAQGHTDEVAARKLGLSLRTVRRMMASVSGKLGARSRFEAGVLASRSGWL</sequence>
<evidence type="ECO:0000313" key="2">
    <source>
        <dbReference type="EMBL" id="GAA2786416.1"/>
    </source>
</evidence>
<dbReference type="InterPro" id="IPR036388">
    <property type="entry name" value="WH-like_DNA-bd_sf"/>
</dbReference>
<organism evidence="2 3">
    <name type="scientific">Streptomyces rameus</name>
    <dbReference type="NCBI Taxonomy" id="68261"/>
    <lineage>
        <taxon>Bacteria</taxon>
        <taxon>Bacillati</taxon>
        <taxon>Actinomycetota</taxon>
        <taxon>Actinomycetes</taxon>
        <taxon>Kitasatosporales</taxon>
        <taxon>Streptomycetaceae</taxon>
        <taxon>Streptomyces</taxon>
    </lineage>
</organism>
<feature type="domain" description="HTH luxR-type" evidence="1">
    <location>
        <begin position="202"/>
        <end position="265"/>
    </location>
</feature>
<dbReference type="InterPro" id="IPR051797">
    <property type="entry name" value="TrmB-like"/>
</dbReference>
<dbReference type="PROSITE" id="PS50043">
    <property type="entry name" value="HTH_LUXR_2"/>
    <property type="match status" value="1"/>
</dbReference>
<dbReference type="PANTHER" id="PTHR34293:SF1">
    <property type="entry name" value="HTH-TYPE TRANSCRIPTIONAL REGULATOR TRMBL2"/>
    <property type="match status" value="1"/>
</dbReference>
<accession>A0ABN3VAD1</accession>
<evidence type="ECO:0000259" key="1">
    <source>
        <dbReference type="PROSITE" id="PS50043"/>
    </source>
</evidence>
<evidence type="ECO:0000313" key="3">
    <source>
        <dbReference type="Proteomes" id="UP001500893"/>
    </source>
</evidence>
<name>A0ABN3VAD1_9ACTN</name>
<dbReference type="SMART" id="SM00421">
    <property type="entry name" value="HTH_LUXR"/>
    <property type="match status" value="1"/>
</dbReference>
<protein>
    <recommendedName>
        <fullName evidence="1">HTH luxR-type domain-containing protein</fullName>
    </recommendedName>
</protein>
<reference evidence="2 3" key="1">
    <citation type="journal article" date="2019" name="Int. J. Syst. Evol. Microbiol.">
        <title>The Global Catalogue of Microorganisms (GCM) 10K type strain sequencing project: providing services to taxonomists for standard genome sequencing and annotation.</title>
        <authorList>
            <consortium name="The Broad Institute Genomics Platform"/>
            <consortium name="The Broad Institute Genome Sequencing Center for Infectious Disease"/>
            <person name="Wu L."/>
            <person name="Ma J."/>
        </authorList>
    </citation>
    <scope>NUCLEOTIDE SEQUENCE [LARGE SCALE GENOMIC DNA]</scope>
    <source>
        <strain evidence="2 3">JCM 11574</strain>
    </source>
</reference>
<dbReference type="InterPro" id="IPR000792">
    <property type="entry name" value="Tscrpt_reg_LuxR_C"/>
</dbReference>
<dbReference type="InterPro" id="IPR016032">
    <property type="entry name" value="Sig_transdc_resp-reg_C-effctor"/>
</dbReference>
<comment type="caution">
    <text evidence="2">The sequence shown here is derived from an EMBL/GenBank/DDBJ whole genome shotgun (WGS) entry which is preliminary data.</text>
</comment>
<keyword evidence="3" id="KW-1185">Reference proteome</keyword>
<dbReference type="PANTHER" id="PTHR34293">
    <property type="entry name" value="HTH-TYPE TRANSCRIPTIONAL REGULATOR TRMBL2"/>
    <property type="match status" value="1"/>
</dbReference>
<dbReference type="CDD" id="cd06170">
    <property type="entry name" value="LuxR_C_like"/>
    <property type="match status" value="1"/>
</dbReference>
<dbReference type="Proteomes" id="UP001500893">
    <property type="component" value="Unassembled WGS sequence"/>
</dbReference>
<gene>
    <name evidence="2" type="ORF">GCM10010521_75400</name>
</gene>
<dbReference type="EMBL" id="BAAAVM010000180">
    <property type="protein sequence ID" value="GAA2786416.1"/>
    <property type="molecule type" value="Genomic_DNA"/>
</dbReference>
<proteinExistence type="predicted"/>
<dbReference type="Gene3D" id="1.10.10.10">
    <property type="entry name" value="Winged helix-like DNA-binding domain superfamily/Winged helix DNA-binding domain"/>
    <property type="match status" value="1"/>
</dbReference>
<dbReference type="SUPFAM" id="SSF46894">
    <property type="entry name" value="C-terminal effector domain of the bipartite response regulators"/>
    <property type="match status" value="1"/>
</dbReference>